<dbReference type="Gene3D" id="3.10.180.10">
    <property type="entry name" value="2,3-Dihydroxybiphenyl 1,2-Dioxygenase, domain 1"/>
    <property type="match status" value="1"/>
</dbReference>
<feature type="chain" id="PRO_5046480466" evidence="1">
    <location>
        <begin position="24"/>
        <end position="163"/>
    </location>
</feature>
<dbReference type="PROSITE" id="PS51819">
    <property type="entry name" value="VOC"/>
    <property type="match status" value="1"/>
</dbReference>
<dbReference type="EMBL" id="JBHUOZ010000001">
    <property type="protein sequence ID" value="MFD2918227.1"/>
    <property type="molecule type" value="Genomic_DNA"/>
</dbReference>
<sequence>MKKQLFAVVLMTITALTACNNQAGTGSSASTTDSITTKTGNMKNLISIAEIPITDFTRARNFYQTILGLTIEEMDMDGVKMGIFPNEEGTINVVLAKGHDYKPTTDGPVLYLNAGKDLQPVLSKVETAGGKTIVPKTMISPEMGYFALFIDTEGNKLGLHSSH</sequence>
<evidence type="ECO:0000259" key="2">
    <source>
        <dbReference type="PROSITE" id="PS51819"/>
    </source>
</evidence>
<dbReference type="InterPro" id="IPR052164">
    <property type="entry name" value="Anthracycline_SecMetBiosynth"/>
</dbReference>
<evidence type="ECO:0000256" key="1">
    <source>
        <dbReference type="SAM" id="SignalP"/>
    </source>
</evidence>
<evidence type="ECO:0000313" key="3">
    <source>
        <dbReference type="EMBL" id="MFD2918227.1"/>
    </source>
</evidence>
<feature type="signal peptide" evidence="1">
    <location>
        <begin position="1"/>
        <end position="23"/>
    </location>
</feature>
<dbReference type="InterPro" id="IPR037523">
    <property type="entry name" value="VOC_core"/>
</dbReference>
<dbReference type="Pfam" id="PF22677">
    <property type="entry name" value="Ble-like_N"/>
    <property type="match status" value="1"/>
</dbReference>
<reference evidence="4" key="1">
    <citation type="journal article" date="2019" name="Int. J. Syst. Evol. Microbiol.">
        <title>The Global Catalogue of Microorganisms (GCM) 10K type strain sequencing project: providing services to taxonomists for standard genome sequencing and annotation.</title>
        <authorList>
            <consortium name="The Broad Institute Genomics Platform"/>
            <consortium name="The Broad Institute Genome Sequencing Center for Infectious Disease"/>
            <person name="Wu L."/>
            <person name="Ma J."/>
        </authorList>
    </citation>
    <scope>NUCLEOTIDE SEQUENCE [LARGE SCALE GENOMIC DNA]</scope>
    <source>
        <strain evidence="4">KCTC 23299</strain>
    </source>
</reference>
<gene>
    <name evidence="3" type="ORF">ACFS6H_00820</name>
</gene>
<keyword evidence="4" id="KW-1185">Reference proteome</keyword>
<dbReference type="InterPro" id="IPR053863">
    <property type="entry name" value="Glyoxy/Ble-like_N"/>
</dbReference>
<name>A0ABW6A2B7_9BACT</name>
<accession>A0ABW6A2B7</accession>
<organism evidence="3 4">
    <name type="scientific">Terrimonas rubra</name>
    <dbReference type="NCBI Taxonomy" id="1035890"/>
    <lineage>
        <taxon>Bacteria</taxon>
        <taxon>Pseudomonadati</taxon>
        <taxon>Bacteroidota</taxon>
        <taxon>Chitinophagia</taxon>
        <taxon>Chitinophagales</taxon>
        <taxon>Chitinophagaceae</taxon>
        <taxon>Terrimonas</taxon>
    </lineage>
</organism>
<feature type="domain" description="VOC" evidence="2">
    <location>
        <begin position="45"/>
        <end position="162"/>
    </location>
</feature>
<protein>
    <submittedName>
        <fullName evidence="3">VOC family protein</fullName>
    </submittedName>
</protein>
<keyword evidence="1" id="KW-0732">Signal</keyword>
<proteinExistence type="predicted"/>
<comment type="caution">
    <text evidence="3">The sequence shown here is derived from an EMBL/GenBank/DDBJ whole genome shotgun (WGS) entry which is preliminary data.</text>
</comment>
<dbReference type="SUPFAM" id="SSF54593">
    <property type="entry name" value="Glyoxalase/Bleomycin resistance protein/Dihydroxybiphenyl dioxygenase"/>
    <property type="match status" value="1"/>
</dbReference>
<dbReference type="PROSITE" id="PS51257">
    <property type="entry name" value="PROKAR_LIPOPROTEIN"/>
    <property type="match status" value="1"/>
</dbReference>
<dbReference type="RefSeq" id="WP_386093980.1">
    <property type="nucleotide sequence ID" value="NZ_JBHUOZ010000001.1"/>
</dbReference>
<evidence type="ECO:0000313" key="4">
    <source>
        <dbReference type="Proteomes" id="UP001597511"/>
    </source>
</evidence>
<dbReference type="PANTHER" id="PTHR33993">
    <property type="entry name" value="GLYOXALASE-RELATED"/>
    <property type="match status" value="1"/>
</dbReference>
<dbReference type="CDD" id="cd07247">
    <property type="entry name" value="SgaA_N_like"/>
    <property type="match status" value="1"/>
</dbReference>
<dbReference type="Proteomes" id="UP001597511">
    <property type="component" value="Unassembled WGS sequence"/>
</dbReference>
<dbReference type="PANTHER" id="PTHR33993:SF2">
    <property type="entry name" value="VOC DOMAIN-CONTAINING PROTEIN"/>
    <property type="match status" value="1"/>
</dbReference>
<dbReference type="InterPro" id="IPR029068">
    <property type="entry name" value="Glyas_Bleomycin-R_OHBP_Dase"/>
</dbReference>